<keyword evidence="2" id="KW-1185">Reference proteome</keyword>
<protein>
    <submittedName>
        <fullName evidence="1">Uncharacterized protein</fullName>
    </submittedName>
</protein>
<sequence length="93" mass="10398">AQGQEQEEEEEETIHTFKISKSGSMLICTLCDGRVALFEFGSSWKSAAETEVVVMPEDWYDARSLAVSEFGGVAVVGEEDVDQQQHTEHYQEP</sequence>
<gene>
    <name evidence="1" type="ORF">BG015_006371</name>
</gene>
<name>A0A9P5UUC4_9FUNG</name>
<evidence type="ECO:0000313" key="1">
    <source>
        <dbReference type="EMBL" id="KAF9119306.1"/>
    </source>
</evidence>
<comment type="caution">
    <text evidence="1">The sequence shown here is derived from an EMBL/GenBank/DDBJ whole genome shotgun (WGS) entry which is preliminary data.</text>
</comment>
<proteinExistence type="predicted"/>
<feature type="non-terminal residue" evidence="1">
    <location>
        <position position="1"/>
    </location>
</feature>
<evidence type="ECO:0000313" key="2">
    <source>
        <dbReference type="Proteomes" id="UP000748756"/>
    </source>
</evidence>
<accession>A0A9P5UUC4</accession>
<feature type="non-terminal residue" evidence="1">
    <location>
        <position position="93"/>
    </location>
</feature>
<reference evidence="1" key="1">
    <citation type="journal article" date="2020" name="Fungal Divers.">
        <title>Resolving the Mortierellaceae phylogeny through synthesis of multi-gene phylogenetics and phylogenomics.</title>
        <authorList>
            <person name="Vandepol N."/>
            <person name="Liber J."/>
            <person name="Desiro A."/>
            <person name="Na H."/>
            <person name="Kennedy M."/>
            <person name="Barry K."/>
            <person name="Grigoriev I.V."/>
            <person name="Miller A.N."/>
            <person name="O'Donnell K."/>
            <person name="Stajich J.E."/>
            <person name="Bonito G."/>
        </authorList>
    </citation>
    <scope>NUCLEOTIDE SEQUENCE</scope>
    <source>
        <strain evidence="1">NRRL 6426</strain>
    </source>
</reference>
<organism evidence="1 2">
    <name type="scientific">Linnemannia schmuckeri</name>
    <dbReference type="NCBI Taxonomy" id="64567"/>
    <lineage>
        <taxon>Eukaryota</taxon>
        <taxon>Fungi</taxon>
        <taxon>Fungi incertae sedis</taxon>
        <taxon>Mucoromycota</taxon>
        <taxon>Mortierellomycotina</taxon>
        <taxon>Mortierellomycetes</taxon>
        <taxon>Mortierellales</taxon>
        <taxon>Mortierellaceae</taxon>
        <taxon>Linnemannia</taxon>
    </lineage>
</organism>
<dbReference type="Proteomes" id="UP000748756">
    <property type="component" value="Unassembled WGS sequence"/>
</dbReference>
<dbReference type="AlphaFoldDB" id="A0A9P5UUC4"/>
<dbReference type="EMBL" id="JAAAUQ010003029">
    <property type="protein sequence ID" value="KAF9119306.1"/>
    <property type="molecule type" value="Genomic_DNA"/>
</dbReference>